<name>X1NWD7_9ZZZZ</name>
<organism evidence="1">
    <name type="scientific">marine sediment metagenome</name>
    <dbReference type="NCBI Taxonomy" id="412755"/>
    <lineage>
        <taxon>unclassified sequences</taxon>
        <taxon>metagenomes</taxon>
        <taxon>ecological metagenomes</taxon>
    </lineage>
</organism>
<feature type="non-terminal residue" evidence="1">
    <location>
        <position position="72"/>
    </location>
</feature>
<sequence length="72" mass="8571">MISFKNIHKYSNFESYQRLKKIKYQQCIDRLSKDNCRKKTYQDYLNKIAGFQCCKPAQNCCYCVNGQNEIGD</sequence>
<reference evidence="1" key="1">
    <citation type="journal article" date="2014" name="Front. Microbiol.">
        <title>High frequency of phylogenetically diverse reductive dehalogenase-homologous genes in deep subseafloor sedimentary metagenomes.</title>
        <authorList>
            <person name="Kawai M."/>
            <person name="Futagami T."/>
            <person name="Toyoda A."/>
            <person name="Takaki Y."/>
            <person name="Nishi S."/>
            <person name="Hori S."/>
            <person name="Arai W."/>
            <person name="Tsubouchi T."/>
            <person name="Morono Y."/>
            <person name="Uchiyama I."/>
            <person name="Ito T."/>
            <person name="Fujiyama A."/>
            <person name="Inagaki F."/>
            <person name="Takami H."/>
        </authorList>
    </citation>
    <scope>NUCLEOTIDE SEQUENCE</scope>
    <source>
        <strain evidence="1">Expedition CK06-06</strain>
    </source>
</reference>
<comment type="caution">
    <text evidence="1">The sequence shown here is derived from an EMBL/GenBank/DDBJ whole genome shotgun (WGS) entry which is preliminary data.</text>
</comment>
<accession>X1NWD7</accession>
<dbReference type="AlphaFoldDB" id="X1NWD7"/>
<dbReference type="EMBL" id="BARV01042433">
    <property type="protein sequence ID" value="GAI47928.1"/>
    <property type="molecule type" value="Genomic_DNA"/>
</dbReference>
<evidence type="ECO:0000313" key="1">
    <source>
        <dbReference type="EMBL" id="GAI47928.1"/>
    </source>
</evidence>
<gene>
    <name evidence="1" type="ORF">S06H3_63817</name>
</gene>
<proteinExistence type="predicted"/>
<protein>
    <submittedName>
        <fullName evidence="1">Uncharacterized protein</fullName>
    </submittedName>
</protein>